<dbReference type="PANTHER" id="PTHR10579">
    <property type="entry name" value="CALCIUM-ACTIVATED CHLORIDE CHANNEL REGULATOR"/>
    <property type="match status" value="1"/>
</dbReference>
<dbReference type="InterPro" id="IPR036465">
    <property type="entry name" value="vWFA_dom_sf"/>
</dbReference>
<dbReference type="PROSITE" id="PS50234">
    <property type="entry name" value="VWFA"/>
    <property type="match status" value="1"/>
</dbReference>
<protein>
    <submittedName>
        <fullName evidence="5">Uncharacterized protein</fullName>
    </submittedName>
</protein>
<accession>A0ABC8YXT7</accession>
<dbReference type="InterPro" id="IPR032838">
    <property type="entry name" value="Vwaint_dom"/>
</dbReference>
<feature type="region of interest" description="Disordered" evidence="2">
    <location>
        <begin position="317"/>
        <end position="403"/>
    </location>
</feature>
<feature type="domain" description="RING-type" evidence="3">
    <location>
        <begin position="13"/>
        <end position="49"/>
    </location>
</feature>
<sequence>MAANTSSSFCSRCDACGENVGLWHAAFTSECAHTFHLRCVSGIASCPSCAAPWKDAPAAAPAPTPATPFSFASTAGLFGHTSAAAANSSSSAATMTGAFGFGQRPQAATSSIFSGAQATASVFNFSGSQATSSPFSISLGGQATPPPPPRSQPSGPGRSLFGVQAAPPAATPNPFWLGSSPPASQSPPPSCCVCGGAMSGGQATVTSECAHTFHLRCFSGSVCPVCGARWRDEVTVTPSPPLVTPSSPTVTLPSSASSFSWPAEITFEPPKPKTDPFSSCFPDPSSSPKFVAPSATPDPSSSPSLFSFSRPAGFNFAPPNPSSTPAFGTLSSQPILGTPNSSSSPPQPSLSSSSLFSGPPIFRVTPSNSSATPPPPSSSTSFHDDEPVDPPANDDAAQGAAQQETGALVALTTHCETPAVARDAAHDGFAVLVHAKAPAAASAARAALDLVTVLDVSGSMKGTKLALVKQAMGFVIDNLGPRDRLSIVTFSDNARRIIRLTRMSGGGKALARAAMESVAAYGLTSIGDGLRVAAGVLASRRHRNPAAGIILLSDGVDNQTPSNGRAVSMDVGEMYADEERRFLLFLDVPVFAGDGAGGVTRLIRASCTYRDAATGKAAEVAAGEETVVQRPVVVAAGTAPSVEVARERFRVEAAEDIAAARDAAECGEHAEAARILDRRLEASAAAGLAGDARCAALVAELRELGARVADRREYEQTGRAFALAGITAHAQQRASTVQFTGTAAPAPSPSLFGASAAPSRSLFGAGTAAAAAPSPSLFGASSAPAFAASTTPTFGSAAAAFAASTTPAFGQTAAPAFGAAPSSFSFGFATPAMQGMVESSRKRREWAPRTSFSNTNIGFSSS</sequence>
<gene>
    <name evidence="5" type="ORF">URODEC1_LOCUS37324</name>
</gene>
<dbReference type="SUPFAM" id="SSF57850">
    <property type="entry name" value="RING/U-box"/>
    <property type="match status" value="1"/>
</dbReference>
<reference evidence="6" key="1">
    <citation type="submission" date="2024-06" db="EMBL/GenBank/DDBJ databases">
        <authorList>
            <person name="Ryan C."/>
        </authorList>
    </citation>
    <scope>NUCLEOTIDE SEQUENCE [LARGE SCALE GENOMIC DNA]</scope>
</reference>
<evidence type="ECO:0000259" key="3">
    <source>
        <dbReference type="PROSITE" id="PS50089"/>
    </source>
</evidence>
<feature type="domain" description="VWFA" evidence="4">
    <location>
        <begin position="449"/>
        <end position="592"/>
    </location>
</feature>
<feature type="compositionally biased region" description="Low complexity" evidence="2">
    <location>
        <begin position="275"/>
        <end position="304"/>
    </location>
</feature>
<dbReference type="EMBL" id="OZ075127">
    <property type="protein sequence ID" value="CAL4948320.1"/>
    <property type="molecule type" value="Genomic_DNA"/>
</dbReference>
<feature type="domain" description="RING-type" evidence="3">
    <location>
        <begin position="191"/>
        <end position="226"/>
    </location>
</feature>
<feature type="compositionally biased region" description="Low complexity" evidence="2">
    <location>
        <begin position="339"/>
        <end position="371"/>
    </location>
</feature>
<dbReference type="InterPro" id="IPR051266">
    <property type="entry name" value="CLCR"/>
</dbReference>
<dbReference type="PROSITE" id="PS50089">
    <property type="entry name" value="ZF_RING_2"/>
    <property type="match status" value="2"/>
</dbReference>
<reference evidence="5 6" key="2">
    <citation type="submission" date="2024-10" db="EMBL/GenBank/DDBJ databases">
        <authorList>
            <person name="Ryan C."/>
        </authorList>
    </citation>
    <scope>NUCLEOTIDE SEQUENCE [LARGE SCALE GENOMIC DNA]</scope>
</reference>
<dbReference type="AlphaFoldDB" id="A0ABC8YXT7"/>
<feature type="region of interest" description="Disordered" evidence="2">
    <location>
        <begin position="263"/>
        <end position="304"/>
    </location>
</feature>
<dbReference type="Pfam" id="PF13519">
    <property type="entry name" value="VWA_2"/>
    <property type="match status" value="1"/>
</dbReference>
<keyword evidence="6" id="KW-1185">Reference proteome</keyword>
<dbReference type="InterPro" id="IPR001841">
    <property type="entry name" value="Znf_RING"/>
</dbReference>
<evidence type="ECO:0000313" key="5">
    <source>
        <dbReference type="EMBL" id="CAL4948320.1"/>
    </source>
</evidence>
<name>A0ABC8YXT7_9POAL</name>
<dbReference type="SUPFAM" id="SSF53300">
    <property type="entry name" value="vWA-like"/>
    <property type="match status" value="1"/>
</dbReference>
<dbReference type="GO" id="GO:0008270">
    <property type="term" value="F:zinc ion binding"/>
    <property type="evidence" value="ECO:0007669"/>
    <property type="project" value="UniProtKB-KW"/>
</dbReference>
<feature type="compositionally biased region" description="Low complexity" evidence="2">
    <location>
        <begin position="391"/>
        <end position="403"/>
    </location>
</feature>
<evidence type="ECO:0000256" key="2">
    <source>
        <dbReference type="SAM" id="MobiDB-lite"/>
    </source>
</evidence>
<feature type="compositionally biased region" description="Polar residues" evidence="2">
    <location>
        <begin position="323"/>
        <end position="335"/>
    </location>
</feature>
<dbReference type="SMART" id="SM00327">
    <property type="entry name" value="VWA"/>
    <property type="match status" value="1"/>
</dbReference>
<keyword evidence="1" id="KW-0863">Zinc-finger</keyword>
<feature type="region of interest" description="Disordered" evidence="2">
    <location>
        <begin position="134"/>
        <end position="165"/>
    </location>
</feature>
<organism evidence="5 6">
    <name type="scientific">Urochloa decumbens</name>
    <dbReference type="NCBI Taxonomy" id="240449"/>
    <lineage>
        <taxon>Eukaryota</taxon>
        <taxon>Viridiplantae</taxon>
        <taxon>Streptophyta</taxon>
        <taxon>Embryophyta</taxon>
        <taxon>Tracheophyta</taxon>
        <taxon>Spermatophyta</taxon>
        <taxon>Magnoliopsida</taxon>
        <taxon>Liliopsida</taxon>
        <taxon>Poales</taxon>
        <taxon>Poaceae</taxon>
        <taxon>PACMAD clade</taxon>
        <taxon>Panicoideae</taxon>
        <taxon>Panicodae</taxon>
        <taxon>Paniceae</taxon>
        <taxon>Melinidinae</taxon>
        <taxon>Urochloa</taxon>
    </lineage>
</organism>
<dbReference type="PANTHER" id="PTHR10579:SF135">
    <property type="entry name" value="OS12G0203500 PROTEIN"/>
    <property type="match status" value="1"/>
</dbReference>
<evidence type="ECO:0000259" key="4">
    <source>
        <dbReference type="PROSITE" id="PS50234"/>
    </source>
</evidence>
<evidence type="ECO:0000256" key="1">
    <source>
        <dbReference type="PROSITE-ProRule" id="PRU00175"/>
    </source>
</evidence>
<dbReference type="SMART" id="SM00184">
    <property type="entry name" value="RING"/>
    <property type="match status" value="2"/>
</dbReference>
<dbReference type="Pfam" id="PF14624">
    <property type="entry name" value="Vwaint"/>
    <property type="match status" value="1"/>
</dbReference>
<dbReference type="Proteomes" id="UP001497457">
    <property type="component" value="Chromosome 17b"/>
</dbReference>
<evidence type="ECO:0000313" key="6">
    <source>
        <dbReference type="Proteomes" id="UP001497457"/>
    </source>
</evidence>
<dbReference type="Gene3D" id="3.40.50.410">
    <property type="entry name" value="von Willebrand factor, type A domain"/>
    <property type="match status" value="1"/>
</dbReference>
<proteinExistence type="predicted"/>
<keyword evidence="1" id="KW-0479">Metal-binding</keyword>
<feature type="compositionally biased region" description="Polar residues" evidence="2">
    <location>
        <begin position="850"/>
        <end position="862"/>
    </location>
</feature>
<keyword evidence="1" id="KW-0862">Zinc</keyword>
<dbReference type="InterPro" id="IPR002035">
    <property type="entry name" value="VWF_A"/>
</dbReference>
<feature type="region of interest" description="Disordered" evidence="2">
    <location>
        <begin position="839"/>
        <end position="862"/>
    </location>
</feature>